<keyword evidence="3" id="KW-1185">Reference proteome</keyword>
<keyword evidence="1" id="KW-0812">Transmembrane</keyword>
<keyword evidence="1" id="KW-0472">Membrane</keyword>
<evidence type="ECO:0000256" key="1">
    <source>
        <dbReference type="SAM" id="Phobius"/>
    </source>
</evidence>
<organism evidence="2 3">
    <name type="scientific">Zobellia uliginosa</name>
    <dbReference type="NCBI Taxonomy" id="143224"/>
    <lineage>
        <taxon>Bacteria</taxon>
        <taxon>Pseudomonadati</taxon>
        <taxon>Bacteroidota</taxon>
        <taxon>Flavobacteriia</taxon>
        <taxon>Flavobacteriales</taxon>
        <taxon>Flavobacteriaceae</taxon>
        <taxon>Zobellia</taxon>
    </lineage>
</organism>
<accession>A0ABY1KZG6</accession>
<reference evidence="2 3" key="1">
    <citation type="submission" date="2017-01" db="EMBL/GenBank/DDBJ databases">
        <authorList>
            <person name="Varghese N."/>
            <person name="Submissions S."/>
        </authorList>
    </citation>
    <scope>NUCLEOTIDE SEQUENCE [LARGE SCALE GENOMIC DNA]</scope>
    <source>
        <strain evidence="2 3">DSM 2061</strain>
    </source>
</reference>
<evidence type="ECO:0000313" key="3">
    <source>
        <dbReference type="Proteomes" id="UP000185728"/>
    </source>
</evidence>
<feature type="transmembrane region" description="Helical" evidence="1">
    <location>
        <begin position="66"/>
        <end position="87"/>
    </location>
</feature>
<comment type="caution">
    <text evidence="2">The sequence shown here is derived from an EMBL/GenBank/DDBJ whole genome shotgun (WGS) entry which is preliminary data.</text>
</comment>
<feature type="transmembrane region" description="Helical" evidence="1">
    <location>
        <begin position="99"/>
        <end position="127"/>
    </location>
</feature>
<gene>
    <name evidence="2" type="ORF">SAMN05421766_10615</name>
</gene>
<protein>
    <recommendedName>
        <fullName evidence="4">RING-type E3 ubiquitin transferase</fullName>
    </recommendedName>
</protein>
<evidence type="ECO:0008006" key="4">
    <source>
        <dbReference type="Google" id="ProtNLM"/>
    </source>
</evidence>
<dbReference type="Proteomes" id="UP000185728">
    <property type="component" value="Unassembled WGS sequence"/>
</dbReference>
<feature type="transmembrane region" description="Helical" evidence="1">
    <location>
        <begin position="44"/>
        <end position="60"/>
    </location>
</feature>
<feature type="transmembrane region" description="Helical" evidence="1">
    <location>
        <begin position="12"/>
        <end position="32"/>
    </location>
</feature>
<name>A0ABY1KZG6_9FLAO</name>
<sequence>MLETFRLDIVDTPIIIFMVLFSSAFGIFYFLVLNSIYKITVKPGWPLFAVSPAVVLITAFFDPGYVLFACLVNFPLLVLLMICGGIYNSIRKKESIIGILLFLLGMPLIMLTWPWGIFLLFAVPLFLDIVKPSKKNVFYDLQGTLATSKIRSMAMGLVEISEKTRMIDPVISRIKKEPCIGYVYKIDTISKDKDGKKSYTNISMETQCNTFEITDDTGTATVKGEDISILNFPESEHSYESNSKRYQLFLLKEGMDVLLVGKATNRGQQVFIEKEPSKNIFAIAPFDYVQRWNVLRPLRNSLIRHFIFLIAIISIILLCDIDIEGEKVIVRFSSLFKAFDLNPFLPFEL</sequence>
<evidence type="ECO:0000313" key="2">
    <source>
        <dbReference type="EMBL" id="SIS97559.1"/>
    </source>
</evidence>
<dbReference type="EMBL" id="FTOB01000006">
    <property type="protein sequence ID" value="SIS97559.1"/>
    <property type="molecule type" value="Genomic_DNA"/>
</dbReference>
<proteinExistence type="predicted"/>
<keyword evidence="1" id="KW-1133">Transmembrane helix</keyword>